<sequence length="108" mass="11729">MHGKFSASEMAHLLSTCCSGSHCIAVGWHACSESVICSCLLGSRNRIYSFDRCLRFSGKNVCSVGSNIDSQCPQTFIKNLVVRGKGHASGLLVRYHQESMTSELASLE</sequence>
<accession>A0ACC4C5Z0</accession>
<organism evidence="1 2">
    <name type="scientific">Populus alba</name>
    <name type="common">White poplar</name>
    <dbReference type="NCBI Taxonomy" id="43335"/>
    <lineage>
        <taxon>Eukaryota</taxon>
        <taxon>Viridiplantae</taxon>
        <taxon>Streptophyta</taxon>
        <taxon>Embryophyta</taxon>
        <taxon>Tracheophyta</taxon>
        <taxon>Spermatophyta</taxon>
        <taxon>Magnoliopsida</taxon>
        <taxon>eudicotyledons</taxon>
        <taxon>Gunneridae</taxon>
        <taxon>Pentapetalae</taxon>
        <taxon>rosids</taxon>
        <taxon>fabids</taxon>
        <taxon>Malpighiales</taxon>
        <taxon>Salicaceae</taxon>
        <taxon>Saliceae</taxon>
        <taxon>Populus</taxon>
    </lineage>
</organism>
<dbReference type="Proteomes" id="UP000309997">
    <property type="component" value="Unassembled WGS sequence"/>
</dbReference>
<keyword evidence="2" id="KW-1185">Reference proteome</keyword>
<dbReference type="EMBL" id="RCHU02000006">
    <property type="protein sequence ID" value="KAL3586693.1"/>
    <property type="molecule type" value="Genomic_DNA"/>
</dbReference>
<comment type="caution">
    <text evidence="1">The sequence shown here is derived from an EMBL/GenBank/DDBJ whole genome shotgun (WGS) entry which is preliminary data.</text>
</comment>
<evidence type="ECO:0000313" key="1">
    <source>
        <dbReference type="EMBL" id="KAL3586693.1"/>
    </source>
</evidence>
<protein>
    <submittedName>
        <fullName evidence="1">Uncharacterized protein</fullName>
    </submittedName>
</protein>
<reference evidence="1 2" key="1">
    <citation type="journal article" date="2024" name="Plant Biotechnol. J.">
        <title>Genome and CRISPR/Cas9 system of a widespread forest tree (Populus alba) in the world.</title>
        <authorList>
            <person name="Liu Y.J."/>
            <person name="Jiang P.F."/>
            <person name="Han X.M."/>
            <person name="Li X.Y."/>
            <person name="Wang H.M."/>
            <person name="Wang Y.J."/>
            <person name="Wang X.X."/>
            <person name="Zeng Q.Y."/>
        </authorList>
    </citation>
    <scope>NUCLEOTIDE SEQUENCE [LARGE SCALE GENOMIC DNA]</scope>
    <source>
        <strain evidence="2">cv. PAL-ZL1</strain>
    </source>
</reference>
<evidence type="ECO:0000313" key="2">
    <source>
        <dbReference type="Proteomes" id="UP000309997"/>
    </source>
</evidence>
<proteinExistence type="predicted"/>
<name>A0ACC4C5Z0_POPAL</name>
<gene>
    <name evidence="1" type="ORF">D5086_013560</name>
</gene>